<feature type="domain" description="DUF5672" evidence="2">
    <location>
        <begin position="446"/>
        <end position="597"/>
    </location>
</feature>
<dbReference type="Proteomes" id="UP000469558">
    <property type="component" value="Unassembled WGS sequence"/>
</dbReference>
<accession>A0A8T9CFC8</accession>
<keyword evidence="1" id="KW-0472">Membrane</keyword>
<keyword evidence="1" id="KW-0812">Transmembrane</keyword>
<reference evidence="3 4" key="1">
    <citation type="submission" date="2018-05" db="EMBL/GenBank/DDBJ databases">
        <title>Genome sequencing and assembly of the regulated plant pathogen Lachnellula willkommii and related sister species for the development of diagnostic species identification markers.</title>
        <authorList>
            <person name="Giroux E."/>
            <person name="Bilodeau G."/>
        </authorList>
    </citation>
    <scope>NUCLEOTIDE SEQUENCE [LARGE SCALE GENOMIC DNA]</scope>
    <source>
        <strain evidence="3 4">CBS 268.59</strain>
    </source>
</reference>
<dbReference type="AlphaFoldDB" id="A0A8T9CFC8"/>
<keyword evidence="4" id="KW-1185">Reference proteome</keyword>
<dbReference type="InterPro" id="IPR043729">
    <property type="entry name" value="DUF5672"/>
</dbReference>
<dbReference type="EMBL" id="QGMK01000290">
    <property type="protein sequence ID" value="TVY82670.1"/>
    <property type="molecule type" value="Genomic_DNA"/>
</dbReference>
<name>A0A8T9CFC8_9HELO</name>
<evidence type="ECO:0000313" key="3">
    <source>
        <dbReference type="EMBL" id="TVY82670.1"/>
    </source>
</evidence>
<organism evidence="3 4">
    <name type="scientific">Lachnellula suecica</name>
    <dbReference type="NCBI Taxonomy" id="602035"/>
    <lineage>
        <taxon>Eukaryota</taxon>
        <taxon>Fungi</taxon>
        <taxon>Dikarya</taxon>
        <taxon>Ascomycota</taxon>
        <taxon>Pezizomycotina</taxon>
        <taxon>Leotiomycetes</taxon>
        <taxon>Helotiales</taxon>
        <taxon>Lachnaceae</taxon>
        <taxon>Lachnellula</taxon>
    </lineage>
</organism>
<evidence type="ECO:0000256" key="1">
    <source>
        <dbReference type="SAM" id="Phobius"/>
    </source>
</evidence>
<keyword evidence="1" id="KW-1133">Transmembrane helix</keyword>
<dbReference type="Gene3D" id="3.40.50.150">
    <property type="entry name" value="Vaccinia Virus protein VP39"/>
    <property type="match status" value="1"/>
</dbReference>
<proteinExistence type="predicted"/>
<feature type="transmembrane region" description="Helical" evidence="1">
    <location>
        <begin position="6"/>
        <end position="25"/>
    </location>
</feature>
<comment type="caution">
    <text evidence="3">The sequence shown here is derived from an EMBL/GenBank/DDBJ whole genome shotgun (WGS) entry which is preliminary data.</text>
</comment>
<gene>
    <name evidence="3" type="primary">elmMI_1</name>
    <name evidence="3" type="ORF">LSUE1_G002009</name>
</gene>
<dbReference type="SUPFAM" id="SSF53335">
    <property type="entry name" value="S-adenosyl-L-methionine-dependent methyltransferases"/>
    <property type="match status" value="1"/>
</dbReference>
<protein>
    <submittedName>
        <fullName evidence="3">8-demethyl-8-alpha-L-rhamnosyl tetracenomycin-C 2'-O-methyltransferase</fullName>
    </submittedName>
</protein>
<evidence type="ECO:0000313" key="4">
    <source>
        <dbReference type="Proteomes" id="UP000469558"/>
    </source>
</evidence>
<dbReference type="InterPro" id="IPR029063">
    <property type="entry name" value="SAM-dependent_MTases_sf"/>
</dbReference>
<dbReference type="Pfam" id="PF18922">
    <property type="entry name" value="DUF5672"/>
    <property type="match status" value="1"/>
</dbReference>
<evidence type="ECO:0000259" key="2">
    <source>
        <dbReference type="Pfam" id="PF18922"/>
    </source>
</evidence>
<dbReference type="OrthoDB" id="10025998at2759"/>
<sequence>MAAPRISRLPVGIAIIFIIVIASLWHSRGGDAGQRSLKYLKGKLPLTTRPTFFEIAESYGTDKVTTHHYEQMYEKRLAPFRDRRVKMLEIGLGCGMSYGPGASYYTWLDYFTNLDLYYIEYNAECAKMWANKTEHATIFSGDQASVPFLQEFVAEAGSDWDIIVDDGGHSMDQQRTSLSVLWPHVKPGGIYFIEDLATSYIPSLGGDYNSDNTMMGDLKGMLDDINAVENVPDRSPISKDLVSFEFTQECVALTKRDYSPSGYSGVIYRGRRSQLEVQGSIVRLKHFRAARSLTKQMATQWRKWLYPALWLLVMILFFKKILTSSSIRALNYTLASALGNSSNYTMPHIPHLSLYDYYSSLTNQTQQKTDPNLNEDEMAVNVSTSIKAAVIIETRASANIVPLVLQFSAVLGPSWPVIIYTSGENFGTFSTSAALLRHQRSGRIVVRPLAEGVFFPSWNSVSDFLTTPWLWKDLAPAEHILIFQSDSILCGASVRKVEDFFEYHLIGAPIHPTWGVGYNGGLSLRRRSTILRVLNEWEWAKIPHPRPEDQWYFARMRDLEDREIEEGVEDGIKLPSVEIARTFAVETIDYPNPLGLHQPTRFIGASQRMLSLEEWCPEYRLATTDRIGD</sequence>